<dbReference type="Gene3D" id="1.10.260.40">
    <property type="entry name" value="lambda repressor-like DNA-binding domains"/>
    <property type="match status" value="1"/>
</dbReference>
<keyword evidence="4" id="KW-1185">Reference proteome</keyword>
<gene>
    <name evidence="3" type="ORF">CIT31_06370</name>
</gene>
<feature type="domain" description="HTH cro/C1-type" evidence="2">
    <location>
        <begin position="2"/>
        <end position="53"/>
    </location>
</feature>
<accession>A0A271KKR9</accession>
<dbReference type="SMART" id="SM00530">
    <property type="entry name" value="HTH_XRE"/>
    <property type="match status" value="1"/>
</dbReference>
<dbReference type="GO" id="GO:0003677">
    <property type="term" value="F:DNA binding"/>
    <property type="evidence" value="ECO:0007669"/>
    <property type="project" value="InterPro"/>
</dbReference>
<evidence type="ECO:0000259" key="2">
    <source>
        <dbReference type="PROSITE" id="PS50943"/>
    </source>
</evidence>
<dbReference type="SUPFAM" id="SSF47413">
    <property type="entry name" value="lambda repressor-like DNA-binding domains"/>
    <property type="match status" value="1"/>
</dbReference>
<dbReference type="AlphaFoldDB" id="A0A271KKR9"/>
<evidence type="ECO:0000256" key="1">
    <source>
        <dbReference type="SAM" id="MobiDB-lite"/>
    </source>
</evidence>
<dbReference type="Pfam" id="PF01381">
    <property type="entry name" value="HTH_3"/>
    <property type="match status" value="1"/>
</dbReference>
<dbReference type="OrthoDB" id="4419620at2"/>
<evidence type="ECO:0000313" key="4">
    <source>
        <dbReference type="Proteomes" id="UP000215931"/>
    </source>
</evidence>
<dbReference type="InterPro" id="IPR010982">
    <property type="entry name" value="Lambda_DNA-bd_dom_sf"/>
</dbReference>
<sequence>MARAALNWSLADLSKAAGVHRNTISNFETGRYGGSEDALAAIERALESAGVEFIPENGGGAGVRLRKSAPAPRLTDGEAGIIENNEM</sequence>
<dbReference type="PROSITE" id="PS50943">
    <property type="entry name" value="HTH_CROC1"/>
    <property type="match status" value="1"/>
</dbReference>
<proteinExistence type="predicted"/>
<feature type="region of interest" description="Disordered" evidence="1">
    <location>
        <begin position="61"/>
        <end position="87"/>
    </location>
</feature>
<dbReference type="Proteomes" id="UP000215931">
    <property type="component" value="Unassembled WGS sequence"/>
</dbReference>
<organism evidence="3 4">
    <name type="scientific">Mesorhizobium wenxiniae</name>
    <dbReference type="NCBI Taxonomy" id="2014805"/>
    <lineage>
        <taxon>Bacteria</taxon>
        <taxon>Pseudomonadati</taxon>
        <taxon>Pseudomonadota</taxon>
        <taxon>Alphaproteobacteria</taxon>
        <taxon>Hyphomicrobiales</taxon>
        <taxon>Phyllobacteriaceae</taxon>
        <taxon>Mesorhizobium</taxon>
    </lineage>
</organism>
<protein>
    <submittedName>
        <fullName evidence="3">Transcriptional regulator</fullName>
    </submittedName>
</protein>
<name>A0A271KKR9_9HYPH</name>
<dbReference type="EMBL" id="NPKH01000014">
    <property type="protein sequence ID" value="PAP96296.1"/>
    <property type="molecule type" value="Genomic_DNA"/>
</dbReference>
<evidence type="ECO:0000313" key="3">
    <source>
        <dbReference type="EMBL" id="PAP96296.1"/>
    </source>
</evidence>
<comment type="caution">
    <text evidence="3">The sequence shown here is derived from an EMBL/GenBank/DDBJ whole genome shotgun (WGS) entry which is preliminary data.</text>
</comment>
<dbReference type="InterPro" id="IPR001387">
    <property type="entry name" value="Cro/C1-type_HTH"/>
</dbReference>
<dbReference type="CDD" id="cd00093">
    <property type="entry name" value="HTH_XRE"/>
    <property type="match status" value="1"/>
</dbReference>
<dbReference type="RefSeq" id="WP_095517915.1">
    <property type="nucleotide sequence ID" value="NZ_NPKH01000014.1"/>
</dbReference>
<reference evidence="3 4" key="1">
    <citation type="submission" date="2017-08" db="EMBL/GenBank/DDBJ databases">
        <title>Mesorhizobium wenxinae sp. nov., a novel rhizobial species isolated from root nodules of chickpea (Cicer arietinum L.).</title>
        <authorList>
            <person name="Zhang J."/>
        </authorList>
    </citation>
    <scope>NUCLEOTIDE SEQUENCE [LARGE SCALE GENOMIC DNA]</scope>
    <source>
        <strain evidence="4">WYCCWR 10019</strain>
    </source>
</reference>